<feature type="compositionally biased region" description="Basic and acidic residues" evidence="1">
    <location>
        <begin position="120"/>
        <end position="130"/>
    </location>
</feature>
<sequence length="147" mass="16925">MTSPDRVLDCFLLENVSEFLDSIDYGVLFHDIPTNLACAYLKGHLIGRAKDWFEVRIYHPRERDEGVVETDGSDGEGSRAEQVECEYSKGLAREETSKKKQWRSKRMISEGLTEYSNTHESQHQSREKPPVRMNWPECSALSSLVKE</sequence>
<keyword evidence="3" id="KW-1185">Reference proteome</keyword>
<gene>
    <name evidence="2" type="ORF">NPIL_98811</name>
</gene>
<name>A0A8X6QJY9_NEPPI</name>
<organism evidence="2 3">
    <name type="scientific">Nephila pilipes</name>
    <name type="common">Giant wood spider</name>
    <name type="synonym">Nephila maculata</name>
    <dbReference type="NCBI Taxonomy" id="299642"/>
    <lineage>
        <taxon>Eukaryota</taxon>
        <taxon>Metazoa</taxon>
        <taxon>Ecdysozoa</taxon>
        <taxon>Arthropoda</taxon>
        <taxon>Chelicerata</taxon>
        <taxon>Arachnida</taxon>
        <taxon>Araneae</taxon>
        <taxon>Araneomorphae</taxon>
        <taxon>Entelegynae</taxon>
        <taxon>Araneoidea</taxon>
        <taxon>Nephilidae</taxon>
        <taxon>Nephila</taxon>
    </lineage>
</organism>
<evidence type="ECO:0000256" key="1">
    <source>
        <dbReference type="SAM" id="MobiDB-lite"/>
    </source>
</evidence>
<reference evidence="2" key="1">
    <citation type="submission" date="2020-08" db="EMBL/GenBank/DDBJ databases">
        <title>Multicomponent nature underlies the extraordinary mechanical properties of spider dragline silk.</title>
        <authorList>
            <person name="Kono N."/>
            <person name="Nakamura H."/>
            <person name="Mori M."/>
            <person name="Yoshida Y."/>
            <person name="Ohtoshi R."/>
            <person name="Malay A.D."/>
            <person name="Moran D.A.P."/>
            <person name="Tomita M."/>
            <person name="Numata K."/>
            <person name="Arakawa K."/>
        </authorList>
    </citation>
    <scope>NUCLEOTIDE SEQUENCE</scope>
</reference>
<evidence type="ECO:0000313" key="2">
    <source>
        <dbReference type="EMBL" id="GFU29372.1"/>
    </source>
</evidence>
<evidence type="ECO:0000313" key="3">
    <source>
        <dbReference type="Proteomes" id="UP000887013"/>
    </source>
</evidence>
<dbReference type="EMBL" id="BMAW01033253">
    <property type="protein sequence ID" value="GFU29372.1"/>
    <property type="molecule type" value="Genomic_DNA"/>
</dbReference>
<dbReference type="AlphaFoldDB" id="A0A8X6QJY9"/>
<protein>
    <submittedName>
        <fullName evidence="2">Uncharacterized protein</fullName>
    </submittedName>
</protein>
<accession>A0A8X6QJY9</accession>
<comment type="caution">
    <text evidence="2">The sequence shown here is derived from an EMBL/GenBank/DDBJ whole genome shotgun (WGS) entry which is preliminary data.</text>
</comment>
<dbReference type="Proteomes" id="UP000887013">
    <property type="component" value="Unassembled WGS sequence"/>
</dbReference>
<feature type="region of interest" description="Disordered" evidence="1">
    <location>
        <begin position="64"/>
        <end position="86"/>
    </location>
</feature>
<proteinExistence type="predicted"/>
<feature type="region of interest" description="Disordered" evidence="1">
    <location>
        <begin position="113"/>
        <end position="147"/>
    </location>
</feature>